<protein>
    <submittedName>
        <fullName evidence="4">Zn-dependent hydrolase</fullName>
    </submittedName>
</protein>
<dbReference type="GO" id="GO:0016787">
    <property type="term" value="F:hydrolase activity"/>
    <property type="evidence" value="ECO:0007669"/>
    <property type="project" value="UniProtKB-KW"/>
</dbReference>
<dbReference type="Pfam" id="PF07687">
    <property type="entry name" value="M20_dimer"/>
    <property type="match status" value="1"/>
</dbReference>
<dbReference type="NCBIfam" id="NF006771">
    <property type="entry name" value="PRK09290.1-5"/>
    <property type="match status" value="1"/>
</dbReference>
<evidence type="ECO:0000256" key="2">
    <source>
        <dbReference type="ARBA" id="ARBA00022801"/>
    </source>
</evidence>
<evidence type="ECO:0000313" key="4">
    <source>
        <dbReference type="EMBL" id="MBN3544179.1"/>
    </source>
</evidence>
<dbReference type="Gene3D" id="3.30.70.360">
    <property type="match status" value="1"/>
</dbReference>
<sequence length="419" mass="45990">MNTFALAPNVKRIQSDIEKLATLTDPEKPGWTRRPFTPWYYQGREWLENQMLAIGMEVNIDAASNLIGRIPGSNPQLPPILIGSHTDTVTGGGRFDGIIGVIGGLEIARMLKETGTILQHPLEIIDFTAEEPSEFGISTIGSRGMVDNLSQEMLQRRDPSGLVLREGIRDAGGYPEEISNLPRKSGDVALYLEMHIEQGPVLEQYNYKLGVVTGIVGIHRYRVIVEGKPNHAGTTPMDMRFDAMTGSSQIILELETLCQKEYMEPVVGTVGKLNVEPNASNVIPGKVIFDLEVRSLDTGNLEQIINDLKEKSINIAEYRGLTVNFDCLSKSEPILVPPYILSVLEVACKETAPTLLIPSGAGHDANQLAKISPVGMIFVPSKDGRSHCPEEWTSYEDVALGVEAMARALLAFDQLNEIK</sequence>
<dbReference type="SUPFAM" id="SSF55031">
    <property type="entry name" value="Bacterial exopeptidase dimerisation domain"/>
    <property type="match status" value="1"/>
</dbReference>
<proteinExistence type="inferred from homology"/>
<comment type="similarity">
    <text evidence="1">Belongs to the peptidase M20 family.</text>
</comment>
<dbReference type="InterPro" id="IPR001261">
    <property type="entry name" value="ArgE/DapE_CS"/>
</dbReference>
<dbReference type="RefSeq" id="WP_188404332.1">
    <property type="nucleotide sequence ID" value="NZ_BMCE01000004.1"/>
</dbReference>
<gene>
    <name evidence="4" type="ORF">JYA64_02590</name>
</gene>
<dbReference type="SUPFAM" id="SSF53187">
    <property type="entry name" value="Zn-dependent exopeptidases"/>
    <property type="match status" value="1"/>
</dbReference>
<name>A0ABS2ZA38_9BACL</name>
<keyword evidence="5" id="KW-1185">Reference proteome</keyword>
<evidence type="ECO:0000259" key="3">
    <source>
        <dbReference type="Pfam" id="PF07687"/>
    </source>
</evidence>
<dbReference type="InterPro" id="IPR010158">
    <property type="entry name" value="Amidase_Cbmase"/>
</dbReference>
<dbReference type="PANTHER" id="PTHR32494:SF5">
    <property type="entry name" value="ALLANTOATE AMIDOHYDROLASE"/>
    <property type="match status" value="1"/>
</dbReference>
<dbReference type="Pfam" id="PF01546">
    <property type="entry name" value="Peptidase_M20"/>
    <property type="match status" value="1"/>
</dbReference>
<dbReference type="PROSITE" id="PS00758">
    <property type="entry name" value="ARGE_DAPE_CPG2_1"/>
    <property type="match status" value="1"/>
</dbReference>
<dbReference type="InterPro" id="IPR036264">
    <property type="entry name" value="Bact_exopeptidase_dim_dom"/>
</dbReference>
<dbReference type="Proteomes" id="UP001319060">
    <property type="component" value="Unassembled WGS sequence"/>
</dbReference>
<dbReference type="PANTHER" id="PTHR32494">
    <property type="entry name" value="ALLANTOATE DEIMINASE-RELATED"/>
    <property type="match status" value="1"/>
</dbReference>
<reference evidence="4 5" key="1">
    <citation type="submission" date="2021-01" db="EMBL/GenBank/DDBJ databases">
        <title>Genome Sequencing of Type Strains.</title>
        <authorList>
            <person name="Lemaire J.F."/>
            <person name="Inderbitzin P."/>
            <person name="Collins S.B."/>
            <person name="Wespe N."/>
            <person name="Knight-Connoni V."/>
        </authorList>
    </citation>
    <scope>NUCLEOTIDE SEQUENCE [LARGE SCALE GENOMIC DNA]</scope>
    <source>
        <strain evidence="4 5">DSM 14730</strain>
    </source>
</reference>
<dbReference type="CDD" id="cd03884">
    <property type="entry name" value="M20_bAS"/>
    <property type="match status" value="1"/>
</dbReference>
<comment type="caution">
    <text evidence="4">The sequence shown here is derived from an EMBL/GenBank/DDBJ whole genome shotgun (WGS) entry which is preliminary data.</text>
</comment>
<dbReference type="Gene3D" id="3.40.630.10">
    <property type="entry name" value="Zn peptidases"/>
    <property type="match status" value="1"/>
</dbReference>
<evidence type="ECO:0000256" key="1">
    <source>
        <dbReference type="ARBA" id="ARBA00006153"/>
    </source>
</evidence>
<dbReference type="PIRSF" id="PIRSF001235">
    <property type="entry name" value="Amidase_carbamoylase"/>
    <property type="match status" value="1"/>
</dbReference>
<dbReference type="EMBL" id="JAFHKS010000040">
    <property type="protein sequence ID" value="MBN3544179.1"/>
    <property type="molecule type" value="Genomic_DNA"/>
</dbReference>
<accession>A0ABS2ZA38</accession>
<feature type="domain" description="Peptidase M20 dimerisation" evidence="3">
    <location>
        <begin position="214"/>
        <end position="311"/>
    </location>
</feature>
<dbReference type="NCBIfam" id="TIGR01879">
    <property type="entry name" value="hydantase"/>
    <property type="match status" value="1"/>
</dbReference>
<dbReference type="InterPro" id="IPR011650">
    <property type="entry name" value="Peptidase_M20_dimer"/>
</dbReference>
<dbReference type="InterPro" id="IPR002933">
    <property type="entry name" value="Peptidase_M20"/>
</dbReference>
<evidence type="ECO:0000313" key="5">
    <source>
        <dbReference type="Proteomes" id="UP001319060"/>
    </source>
</evidence>
<organism evidence="4 5">
    <name type="scientific">Fictibacillus barbaricus</name>
    <dbReference type="NCBI Taxonomy" id="182136"/>
    <lineage>
        <taxon>Bacteria</taxon>
        <taxon>Bacillati</taxon>
        <taxon>Bacillota</taxon>
        <taxon>Bacilli</taxon>
        <taxon>Bacillales</taxon>
        <taxon>Fictibacillaceae</taxon>
        <taxon>Fictibacillus</taxon>
    </lineage>
</organism>
<keyword evidence="2 4" id="KW-0378">Hydrolase</keyword>